<name>A0A6J4L8R2_9ACTN</name>
<evidence type="ECO:0000256" key="1">
    <source>
        <dbReference type="ARBA" id="ARBA00001974"/>
    </source>
</evidence>
<dbReference type="PANTHER" id="PTHR43734">
    <property type="entry name" value="PHYTOENE DESATURASE"/>
    <property type="match status" value="1"/>
</dbReference>
<comment type="pathway">
    <text evidence="4">Carotenoid biosynthesis; staphyloxanthin biosynthesis; staphyloxanthin from farnesyl diphosphate: step 3/5.</text>
</comment>
<dbReference type="EMBL" id="CADCUB010000074">
    <property type="protein sequence ID" value="CAA9325339.1"/>
    <property type="molecule type" value="Genomic_DNA"/>
</dbReference>
<evidence type="ECO:0000256" key="6">
    <source>
        <dbReference type="ARBA" id="ARBA00039159"/>
    </source>
</evidence>
<organism evidence="12">
    <name type="scientific">uncultured Frankineae bacterium</name>
    <dbReference type="NCBI Taxonomy" id="437475"/>
    <lineage>
        <taxon>Bacteria</taxon>
        <taxon>Bacillati</taxon>
        <taxon>Actinomycetota</taxon>
        <taxon>Actinomycetes</taxon>
        <taxon>Frankiales</taxon>
        <taxon>environmental samples</taxon>
    </lineage>
</organism>
<dbReference type="Pfam" id="PF01593">
    <property type="entry name" value="Amino_oxidase"/>
    <property type="match status" value="1"/>
</dbReference>
<dbReference type="PANTHER" id="PTHR43734:SF7">
    <property type="entry name" value="4,4'-DIAPONEUROSPORENE OXYGENASE"/>
    <property type="match status" value="1"/>
</dbReference>
<evidence type="ECO:0000256" key="9">
    <source>
        <dbReference type="ARBA" id="ARBA00048532"/>
    </source>
</evidence>
<dbReference type="NCBIfam" id="TIGR02734">
    <property type="entry name" value="crtI_fam"/>
    <property type="match status" value="1"/>
</dbReference>
<evidence type="ECO:0000256" key="4">
    <source>
        <dbReference type="ARBA" id="ARBA00037901"/>
    </source>
</evidence>
<protein>
    <recommendedName>
        <fullName evidence="6">4,4'-diaponeurosporene oxygenase</fullName>
    </recommendedName>
    <alternativeName>
        <fullName evidence="7">4,4'-diaponeurosporene oxidase</fullName>
    </alternativeName>
    <alternativeName>
        <fullName evidence="8">Carotenoid oxidase</fullName>
    </alternativeName>
</protein>
<comment type="cofactor">
    <cofactor evidence="1">
        <name>FAD</name>
        <dbReference type="ChEBI" id="CHEBI:57692"/>
    </cofactor>
</comment>
<dbReference type="Gene3D" id="3.50.50.60">
    <property type="entry name" value="FAD/NAD(P)-binding domain"/>
    <property type="match status" value="2"/>
</dbReference>
<evidence type="ECO:0000256" key="7">
    <source>
        <dbReference type="ARBA" id="ARBA00041900"/>
    </source>
</evidence>
<evidence type="ECO:0000256" key="2">
    <source>
        <dbReference type="ARBA" id="ARBA00022746"/>
    </source>
</evidence>
<gene>
    <name evidence="12" type="ORF">AVDCRST_MAG07-1522</name>
</gene>
<comment type="similarity">
    <text evidence="5">Belongs to the carotenoid/retinoid oxidoreductase family. CrtP subfamily.</text>
</comment>
<evidence type="ECO:0000256" key="3">
    <source>
        <dbReference type="ARBA" id="ARBA00023002"/>
    </source>
</evidence>
<dbReference type="InterPro" id="IPR002937">
    <property type="entry name" value="Amino_oxidase"/>
</dbReference>
<dbReference type="InterPro" id="IPR036188">
    <property type="entry name" value="FAD/NAD-bd_sf"/>
</dbReference>
<feature type="domain" description="Amine oxidase" evidence="11">
    <location>
        <begin position="12"/>
        <end position="321"/>
    </location>
</feature>
<accession>A0A6J4L8R2</accession>
<dbReference type="AlphaFoldDB" id="A0A6J4L8R2"/>
<comment type="catalytic activity">
    <reaction evidence="9">
        <text>all-trans-4,4'-diaponeurosporene + 2 AH2 + 2 O2 = 4,4'-diaponeurosporenal + 2 A + 3 H2O</text>
        <dbReference type="Rhea" id="RHEA:56104"/>
        <dbReference type="ChEBI" id="CHEBI:13193"/>
        <dbReference type="ChEBI" id="CHEBI:15377"/>
        <dbReference type="ChEBI" id="CHEBI:15379"/>
        <dbReference type="ChEBI" id="CHEBI:17499"/>
        <dbReference type="ChEBI" id="CHEBI:62743"/>
        <dbReference type="ChEBI" id="CHEBI:79065"/>
    </reaction>
</comment>
<keyword evidence="3 10" id="KW-0560">Oxidoreductase</keyword>
<evidence type="ECO:0000313" key="12">
    <source>
        <dbReference type="EMBL" id="CAA9325339.1"/>
    </source>
</evidence>
<keyword evidence="2 10" id="KW-0125">Carotenoid biosynthesis</keyword>
<sequence>MSRVVVIGAGVGGLAAAARLAALGHAVTVCEAGDDVGGKLGLVTADVPGLGQFRFDTGPSLVTLPGVFRELFADTGGWPDGLELTPLEPTARYRFADGSGFDATRDLDDMCARLDALRPGNGDDWRSFTTRAARVWEASREPFLESALHGPSTLASLALRHPSDIAAIAPGRSLRALGRRHLRDPRLRMFLDRYATYTGSDPRRAPAALAAVPYAEQAFGGWYVPGGLHRLGLAVRDRAVERGALLRHGAKVVRIETEGGRASGVQLEDGEHLPADVVVANTDAATVYGSLVEAPAAARRLARTTPSLSGFVLLLGVEGRTPGLAHHNVLFPADYDAEFDAVFGDPARPVDDPTLYVSAPDDAAVRPDGCEAWFVLVNAPRHAPGSRRGAVDWDAPGLAPAYADRLLDLLAERGLAVRDRVRWSQVLTPADLERRTGAAGGAIYGTSSNGATAAFLRPANRSPVPGLFLVGGSSHPGGGLPLVTLSAQIVAGLVGPA</sequence>
<dbReference type="InterPro" id="IPR014105">
    <property type="entry name" value="Carotenoid/retinoid_OxRdtase"/>
</dbReference>
<dbReference type="SUPFAM" id="SSF51905">
    <property type="entry name" value="FAD/NAD(P)-binding domain"/>
    <property type="match status" value="1"/>
</dbReference>
<evidence type="ECO:0000256" key="8">
    <source>
        <dbReference type="ARBA" id="ARBA00042619"/>
    </source>
</evidence>
<dbReference type="GO" id="GO:0016117">
    <property type="term" value="P:carotenoid biosynthetic process"/>
    <property type="evidence" value="ECO:0007669"/>
    <property type="project" value="UniProtKB-KW"/>
</dbReference>
<dbReference type="GO" id="GO:0016491">
    <property type="term" value="F:oxidoreductase activity"/>
    <property type="evidence" value="ECO:0007669"/>
    <property type="project" value="UniProtKB-KW"/>
</dbReference>
<evidence type="ECO:0000259" key="11">
    <source>
        <dbReference type="Pfam" id="PF01593"/>
    </source>
</evidence>
<proteinExistence type="inferred from homology"/>
<evidence type="ECO:0000256" key="10">
    <source>
        <dbReference type="RuleBase" id="RU362075"/>
    </source>
</evidence>
<reference evidence="12" key="1">
    <citation type="submission" date="2020-02" db="EMBL/GenBank/DDBJ databases">
        <authorList>
            <person name="Meier V. D."/>
        </authorList>
    </citation>
    <scope>NUCLEOTIDE SEQUENCE</scope>
    <source>
        <strain evidence="12">AVDCRST_MAG07</strain>
    </source>
</reference>
<evidence type="ECO:0000256" key="5">
    <source>
        <dbReference type="ARBA" id="ARBA00038194"/>
    </source>
</evidence>